<proteinExistence type="predicted"/>
<dbReference type="EMBL" id="SNRW01000373">
    <property type="protein sequence ID" value="KAA6401544.1"/>
    <property type="molecule type" value="Genomic_DNA"/>
</dbReference>
<reference evidence="2 3" key="1">
    <citation type="submission" date="2019-03" db="EMBL/GenBank/DDBJ databases">
        <title>Single cell metagenomics reveals metabolic interactions within the superorganism composed of flagellate Streblomastix strix and complex community of Bacteroidetes bacteria on its surface.</title>
        <authorList>
            <person name="Treitli S.C."/>
            <person name="Kolisko M."/>
            <person name="Husnik F."/>
            <person name="Keeling P."/>
            <person name="Hampl V."/>
        </authorList>
    </citation>
    <scope>NUCLEOTIDE SEQUENCE [LARGE SCALE GENOMIC DNA]</scope>
    <source>
        <strain evidence="2">ST1C</strain>
    </source>
</reference>
<dbReference type="Proteomes" id="UP000324800">
    <property type="component" value="Unassembled WGS sequence"/>
</dbReference>
<comment type="caution">
    <text evidence="2">The sequence shown here is derived from an EMBL/GenBank/DDBJ whole genome shotgun (WGS) entry which is preliminary data.</text>
</comment>
<evidence type="ECO:0000313" key="3">
    <source>
        <dbReference type="Proteomes" id="UP000324800"/>
    </source>
</evidence>
<name>A0A5J4X2V8_9EUKA</name>
<evidence type="ECO:0000313" key="2">
    <source>
        <dbReference type="EMBL" id="KAA6401544.1"/>
    </source>
</evidence>
<feature type="coiled-coil region" evidence="1">
    <location>
        <begin position="11"/>
        <end position="38"/>
    </location>
</feature>
<protein>
    <submittedName>
        <fullName evidence="2">Uncharacterized protein</fullName>
    </submittedName>
</protein>
<gene>
    <name evidence="2" type="ORF">EZS28_002925</name>
</gene>
<sequence length="183" mass="19520">MKLETNGVMTLKNINLLNNDFLAKIATLEQEVNVIQQTFGTASQDIDENSASGDFAFSAESGTVWIYDQNLYNSGDIVPDQVTPACDTIPLADSVTGVEGTSKDKDTVVGTIGSASTYARSDHYHPILTVSTITVSDSADGSYGTVESYVRNDHSHPINVQTNASIVLVVNEVGNNGTSAYYS</sequence>
<keyword evidence="1" id="KW-0175">Coiled coil</keyword>
<evidence type="ECO:0000256" key="1">
    <source>
        <dbReference type="SAM" id="Coils"/>
    </source>
</evidence>
<dbReference type="AlphaFoldDB" id="A0A5J4X2V8"/>
<organism evidence="2 3">
    <name type="scientific">Streblomastix strix</name>
    <dbReference type="NCBI Taxonomy" id="222440"/>
    <lineage>
        <taxon>Eukaryota</taxon>
        <taxon>Metamonada</taxon>
        <taxon>Preaxostyla</taxon>
        <taxon>Oxymonadida</taxon>
        <taxon>Streblomastigidae</taxon>
        <taxon>Streblomastix</taxon>
    </lineage>
</organism>
<accession>A0A5J4X2V8</accession>